<keyword evidence="4 9" id="KW-0547">Nucleotide-binding</keyword>
<dbReference type="CDD" id="cd14014">
    <property type="entry name" value="STKc_PknB_like"/>
    <property type="match status" value="1"/>
</dbReference>
<feature type="domain" description="PASTA" evidence="12">
    <location>
        <begin position="408"/>
        <end position="475"/>
    </location>
</feature>
<dbReference type="Gene3D" id="1.10.510.10">
    <property type="entry name" value="Transferase(Phosphotransferase) domain 1"/>
    <property type="match status" value="1"/>
</dbReference>
<keyword evidence="10" id="KW-0472">Membrane</keyword>
<evidence type="ECO:0000259" key="11">
    <source>
        <dbReference type="PROSITE" id="PS50011"/>
    </source>
</evidence>
<dbReference type="InterPro" id="IPR005543">
    <property type="entry name" value="PASTA_dom"/>
</dbReference>
<dbReference type="PATRIC" id="fig|1392007.3.peg.556"/>
<dbReference type="InterPro" id="IPR017441">
    <property type="entry name" value="Protein_kinase_ATP_BS"/>
</dbReference>
<dbReference type="InterPro" id="IPR000719">
    <property type="entry name" value="Prot_kinase_dom"/>
</dbReference>
<dbReference type="PROSITE" id="PS51178">
    <property type="entry name" value="PASTA"/>
    <property type="match status" value="3"/>
</dbReference>
<evidence type="ECO:0000256" key="1">
    <source>
        <dbReference type="ARBA" id="ARBA00012513"/>
    </source>
</evidence>
<dbReference type="SMART" id="SM00220">
    <property type="entry name" value="S_TKc"/>
    <property type="match status" value="1"/>
</dbReference>
<evidence type="ECO:0000256" key="3">
    <source>
        <dbReference type="ARBA" id="ARBA00022679"/>
    </source>
</evidence>
<dbReference type="FunFam" id="3.30.200.20:FF:000035">
    <property type="entry name" value="Serine/threonine protein kinase Stk1"/>
    <property type="match status" value="1"/>
</dbReference>
<dbReference type="PANTHER" id="PTHR43289">
    <property type="entry name" value="MITOGEN-ACTIVATED PROTEIN KINASE KINASE KINASE 20-RELATED"/>
    <property type="match status" value="1"/>
</dbReference>
<keyword evidence="6 9" id="KW-0067">ATP-binding</keyword>
<dbReference type="AlphaFoldDB" id="V7HZJ1"/>
<evidence type="ECO:0000256" key="6">
    <source>
        <dbReference type="ARBA" id="ARBA00022840"/>
    </source>
</evidence>
<dbReference type="PANTHER" id="PTHR43289:SF34">
    <property type="entry name" value="SERINE_THREONINE-PROTEIN KINASE YBDM-RELATED"/>
    <property type="match status" value="1"/>
</dbReference>
<dbReference type="Gene3D" id="2.60.40.2560">
    <property type="match status" value="1"/>
</dbReference>
<evidence type="ECO:0000313" key="13">
    <source>
        <dbReference type="EMBL" id="ETA74628.1"/>
    </source>
</evidence>
<name>V7HZJ1_9LACO</name>
<dbReference type="SMART" id="SM00740">
    <property type="entry name" value="PASTA"/>
    <property type="match status" value="3"/>
</dbReference>
<evidence type="ECO:0000313" key="14">
    <source>
        <dbReference type="Proteomes" id="UP000018559"/>
    </source>
</evidence>
<feature type="domain" description="Protein kinase" evidence="11">
    <location>
        <begin position="11"/>
        <end position="271"/>
    </location>
</feature>
<keyword evidence="5 13" id="KW-0418">Kinase</keyword>
<dbReference type="Gene3D" id="3.30.200.20">
    <property type="entry name" value="Phosphorylase Kinase, domain 1"/>
    <property type="match status" value="1"/>
</dbReference>
<dbReference type="CDD" id="cd06577">
    <property type="entry name" value="PASTA_pknB"/>
    <property type="match status" value="3"/>
</dbReference>
<evidence type="ECO:0000256" key="5">
    <source>
        <dbReference type="ARBA" id="ARBA00022777"/>
    </source>
</evidence>
<keyword evidence="10" id="KW-1133">Transmembrane helix</keyword>
<organism evidence="13 14">
    <name type="scientific">Ligilactobacillus equi DPC 6820</name>
    <dbReference type="NCBI Taxonomy" id="1392007"/>
    <lineage>
        <taxon>Bacteria</taxon>
        <taxon>Bacillati</taxon>
        <taxon>Bacillota</taxon>
        <taxon>Bacilli</taxon>
        <taxon>Lactobacillales</taxon>
        <taxon>Lactobacillaceae</taxon>
        <taxon>Ligilactobacillus</taxon>
    </lineage>
</organism>
<dbReference type="RefSeq" id="WP_023859159.1">
    <property type="nucleotide sequence ID" value="NZ_AWWH01000054.1"/>
</dbReference>
<dbReference type="SUPFAM" id="SSF56112">
    <property type="entry name" value="Protein kinase-like (PK-like)"/>
    <property type="match status" value="1"/>
</dbReference>
<accession>V7HZJ1</accession>
<keyword evidence="14" id="KW-1185">Reference proteome</keyword>
<gene>
    <name evidence="13" type="ORF">LEQ_2433</name>
</gene>
<dbReference type="GO" id="GO:0004674">
    <property type="term" value="F:protein serine/threonine kinase activity"/>
    <property type="evidence" value="ECO:0007669"/>
    <property type="project" value="UniProtKB-KW"/>
</dbReference>
<evidence type="ECO:0000256" key="4">
    <source>
        <dbReference type="ARBA" id="ARBA00022741"/>
    </source>
</evidence>
<evidence type="ECO:0000256" key="2">
    <source>
        <dbReference type="ARBA" id="ARBA00022527"/>
    </source>
</evidence>
<dbReference type="Pfam" id="PF03793">
    <property type="entry name" value="PASTA"/>
    <property type="match status" value="3"/>
</dbReference>
<feature type="domain" description="PASTA" evidence="12">
    <location>
        <begin position="344"/>
        <end position="407"/>
    </location>
</feature>
<comment type="catalytic activity">
    <reaction evidence="7">
        <text>L-threonyl-[protein] + ATP = O-phospho-L-threonyl-[protein] + ADP + H(+)</text>
        <dbReference type="Rhea" id="RHEA:46608"/>
        <dbReference type="Rhea" id="RHEA-COMP:11060"/>
        <dbReference type="Rhea" id="RHEA-COMP:11605"/>
        <dbReference type="ChEBI" id="CHEBI:15378"/>
        <dbReference type="ChEBI" id="CHEBI:30013"/>
        <dbReference type="ChEBI" id="CHEBI:30616"/>
        <dbReference type="ChEBI" id="CHEBI:61977"/>
        <dbReference type="ChEBI" id="CHEBI:456216"/>
        <dbReference type="EC" id="2.7.11.1"/>
    </reaction>
</comment>
<dbReference type="Pfam" id="PF00069">
    <property type="entry name" value="Pkinase"/>
    <property type="match status" value="1"/>
</dbReference>
<dbReference type="Gene3D" id="3.30.10.20">
    <property type="match status" value="3"/>
</dbReference>
<comment type="caution">
    <text evidence="13">The sequence shown here is derived from an EMBL/GenBank/DDBJ whole genome shotgun (WGS) entry which is preliminary data.</text>
</comment>
<keyword evidence="10" id="KW-0812">Transmembrane</keyword>
<feature type="domain" description="PASTA" evidence="12">
    <location>
        <begin position="476"/>
        <end position="541"/>
    </location>
</feature>
<evidence type="ECO:0000256" key="7">
    <source>
        <dbReference type="ARBA" id="ARBA00047899"/>
    </source>
</evidence>
<dbReference type="Proteomes" id="UP000018559">
    <property type="component" value="Unassembled WGS sequence"/>
</dbReference>
<protein>
    <recommendedName>
        <fullName evidence="1">non-specific serine/threonine protein kinase</fullName>
        <ecNumber evidence="1">2.7.11.1</ecNumber>
    </recommendedName>
</protein>
<sequence length="631" mass="71093">MRAGQIIDGRYQILRTLGEGGMATVYLAEDRYLKRQVAIKFLRLDLRDDEVASRRFYREAQALTELSNPHVVEIYDVGEVSGTQYLVMEYVKGSNLKEYIRQNAPLAYTKVQAIMLQILAAVMEAHRHGIVHRDLKPQNILLDENERVKITDFGIAMAVADETLTRTNTVLGSVHYISPEQARGSLITKQSDIYSLGIIMYELLTGEVPYQGETAVSIALQHFQKQMPYVRERDASIPQALENVILKATAKDVKDRYKDIEEMRADLQTALSVTRLKESRWYPQDDENDATKVLTNVNDEIKKINQSQKASQFSRRKQGQLKKLKVVFAIVVLGLVLGAILIFYPRQVQVPRLQGQTLSKAQSELLQANLKSQVKYRYDDKVAKNKVIKATPKEAKRGQTIVLYVSKGQKARAFGDYLDQDYDMVAKKLQKQGVKVKYKFVYASEYSPGLIMDQTLSPEKKVIPKQTKVTFTVSAGTESTLLKDLTGKTQAQAQAYAKKHGLNLEVAKRASVQKAGKVTAQNPGAATWLQAGSTLRVVVSNGKGSDPEELVDQTTFSFPITINYVENGTGTNEIKIYLEDANHSYKNVYQQFRINKNTTMSITFTLDAGKTGKYKVVRDDRVIAENQKVHQ</sequence>
<feature type="transmembrane region" description="Helical" evidence="10">
    <location>
        <begin position="324"/>
        <end position="344"/>
    </location>
</feature>
<keyword evidence="3" id="KW-0808">Transferase</keyword>
<reference evidence="13 14" key="1">
    <citation type="journal article" date="2014" name="Genome Announc.">
        <title>The Genome of the Predominant Equine Lactobacillus Species, Lactobacillus equi, Is Reflective of Its Lifestyle Adaptations to an Herbivorous Host.</title>
        <authorList>
            <person name="O'Donnell M.M."/>
            <person name="Harris H.M."/>
            <person name="O'Toole P.W."/>
            <person name="Ross R.P."/>
        </authorList>
    </citation>
    <scope>NUCLEOTIDE SEQUENCE [LARGE SCALE GENOMIC DNA]</scope>
    <source>
        <strain evidence="13 14">DPC 6820</strain>
    </source>
</reference>
<evidence type="ECO:0000256" key="10">
    <source>
        <dbReference type="SAM" id="Phobius"/>
    </source>
</evidence>
<dbReference type="GO" id="GO:0005524">
    <property type="term" value="F:ATP binding"/>
    <property type="evidence" value="ECO:0007669"/>
    <property type="project" value="UniProtKB-UniRule"/>
</dbReference>
<comment type="catalytic activity">
    <reaction evidence="8">
        <text>L-seryl-[protein] + ATP = O-phospho-L-seryl-[protein] + ADP + H(+)</text>
        <dbReference type="Rhea" id="RHEA:17989"/>
        <dbReference type="Rhea" id="RHEA-COMP:9863"/>
        <dbReference type="Rhea" id="RHEA-COMP:11604"/>
        <dbReference type="ChEBI" id="CHEBI:15378"/>
        <dbReference type="ChEBI" id="CHEBI:29999"/>
        <dbReference type="ChEBI" id="CHEBI:30616"/>
        <dbReference type="ChEBI" id="CHEBI:83421"/>
        <dbReference type="ChEBI" id="CHEBI:456216"/>
        <dbReference type="EC" id="2.7.11.1"/>
    </reaction>
</comment>
<evidence type="ECO:0000259" key="12">
    <source>
        <dbReference type="PROSITE" id="PS51178"/>
    </source>
</evidence>
<dbReference type="FunFam" id="1.10.510.10:FF:000021">
    <property type="entry name" value="Serine/threonine protein kinase"/>
    <property type="match status" value="1"/>
</dbReference>
<dbReference type="InterPro" id="IPR011009">
    <property type="entry name" value="Kinase-like_dom_sf"/>
</dbReference>
<proteinExistence type="predicted"/>
<dbReference type="NCBIfam" id="NF033483">
    <property type="entry name" value="PknB_PASTA_kin"/>
    <property type="match status" value="1"/>
</dbReference>
<dbReference type="EMBL" id="AWWH01000054">
    <property type="protein sequence ID" value="ETA74628.1"/>
    <property type="molecule type" value="Genomic_DNA"/>
</dbReference>
<dbReference type="PROSITE" id="PS00108">
    <property type="entry name" value="PROTEIN_KINASE_ST"/>
    <property type="match status" value="1"/>
</dbReference>
<feature type="binding site" evidence="9">
    <location>
        <position position="40"/>
    </location>
    <ligand>
        <name>ATP</name>
        <dbReference type="ChEBI" id="CHEBI:30616"/>
    </ligand>
</feature>
<dbReference type="EC" id="2.7.11.1" evidence="1"/>
<evidence type="ECO:0000256" key="9">
    <source>
        <dbReference type="PROSITE-ProRule" id="PRU10141"/>
    </source>
</evidence>
<keyword evidence="2 13" id="KW-0723">Serine/threonine-protein kinase</keyword>
<dbReference type="InterPro" id="IPR008271">
    <property type="entry name" value="Ser/Thr_kinase_AS"/>
</dbReference>
<evidence type="ECO:0000256" key="8">
    <source>
        <dbReference type="ARBA" id="ARBA00048679"/>
    </source>
</evidence>
<dbReference type="PROSITE" id="PS00107">
    <property type="entry name" value="PROTEIN_KINASE_ATP"/>
    <property type="match status" value="1"/>
</dbReference>
<dbReference type="PROSITE" id="PS50011">
    <property type="entry name" value="PROTEIN_KINASE_DOM"/>
    <property type="match status" value="1"/>
</dbReference>